<evidence type="ECO:0000313" key="2">
    <source>
        <dbReference type="EMBL" id="GJT06296.1"/>
    </source>
</evidence>
<organism evidence="2 3">
    <name type="scientific">Tanacetum coccineum</name>
    <dbReference type="NCBI Taxonomy" id="301880"/>
    <lineage>
        <taxon>Eukaryota</taxon>
        <taxon>Viridiplantae</taxon>
        <taxon>Streptophyta</taxon>
        <taxon>Embryophyta</taxon>
        <taxon>Tracheophyta</taxon>
        <taxon>Spermatophyta</taxon>
        <taxon>Magnoliopsida</taxon>
        <taxon>eudicotyledons</taxon>
        <taxon>Gunneridae</taxon>
        <taxon>Pentapetalae</taxon>
        <taxon>asterids</taxon>
        <taxon>campanulids</taxon>
        <taxon>Asterales</taxon>
        <taxon>Asteraceae</taxon>
        <taxon>Asteroideae</taxon>
        <taxon>Anthemideae</taxon>
        <taxon>Anthemidinae</taxon>
        <taxon>Tanacetum</taxon>
    </lineage>
</organism>
<reference evidence="2" key="2">
    <citation type="submission" date="2022-01" db="EMBL/GenBank/DDBJ databases">
        <authorList>
            <person name="Yamashiro T."/>
            <person name="Shiraishi A."/>
            <person name="Satake H."/>
            <person name="Nakayama K."/>
        </authorList>
    </citation>
    <scope>NUCLEOTIDE SEQUENCE</scope>
</reference>
<reference evidence="2" key="1">
    <citation type="journal article" date="2022" name="Int. J. Mol. Sci.">
        <title>Draft Genome of Tanacetum Coccineum: Genomic Comparison of Closely Related Tanacetum-Family Plants.</title>
        <authorList>
            <person name="Yamashiro T."/>
            <person name="Shiraishi A."/>
            <person name="Nakayama K."/>
            <person name="Satake H."/>
        </authorList>
    </citation>
    <scope>NUCLEOTIDE SEQUENCE</scope>
</reference>
<name>A0ABQ5AVK3_9ASTR</name>
<comment type="caution">
    <text evidence="2">The sequence shown here is derived from an EMBL/GenBank/DDBJ whole genome shotgun (WGS) entry which is preliminary data.</text>
</comment>
<feature type="domain" description="Reverse transcriptase zinc-binding" evidence="1">
    <location>
        <begin position="323"/>
        <end position="389"/>
    </location>
</feature>
<proteinExistence type="predicted"/>
<dbReference type="EMBL" id="BQNB010012657">
    <property type="protein sequence ID" value="GJT06296.1"/>
    <property type="molecule type" value="Genomic_DNA"/>
</dbReference>
<dbReference type="Pfam" id="PF13966">
    <property type="entry name" value="zf-RVT"/>
    <property type="match status" value="1"/>
</dbReference>
<dbReference type="Proteomes" id="UP001151760">
    <property type="component" value="Unassembled WGS sequence"/>
</dbReference>
<keyword evidence="3" id="KW-1185">Reference proteome</keyword>
<protein>
    <submittedName>
        <fullName evidence="2">Ribonuclease H-like domain-containing protein</fullName>
    </submittedName>
</protein>
<accession>A0ABQ5AVK3</accession>
<evidence type="ECO:0000259" key="1">
    <source>
        <dbReference type="Pfam" id="PF13966"/>
    </source>
</evidence>
<dbReference type="InterPro" id="IPR026960">
    <property type="entry name" value="RVT-Znf"/>
</dbReference>
<gene>
    <name evidence="2" type="ORF">Tco_0840758</name>
</gene>
<sequence>MCTYLKNMEGWKPKSLKNKFFANIQELFDKAMKRVNTFVDYRTELVEESSKKAEIGLVEESSKKAETEIAHKSSLKRAGEELEQESSKKAGGNSQMYLTFGKMLKNFNREDLEVIWSIVKARFKKTEPVNYMDNFLLLNLKTMFKHHVEDNILKNQQGLVKVLNWKLYDSYGVHCVTMQSMLFYLLLEKIYPLTNHKLHQMFNDVKLQVDYECEMAFELLRLVKKQLKEGYVPKRSGRIVGIKSLLEVTAAKQKLALFINFNEQYAKALDELASLATRIGNLTLYSDGVDKWSWAGEALGIFKVKTLSKKIQNLLLNNFALGKHHCWNFFIPRKVNIYVWRASLDRLPSRANLAMRGVELSSTSCPVCESVVKDIDHSLIRCPYVIKVWRKVWSWWNLAPRVSFPSFSIFDDALGNNSSSSNTYSRLSKVMQGVFQCSLWVIWKWRNKIVNSHSDVSSMIKDEDIFPSIQRLSKTWISARLSNLVNWNVWIARPFDLHV</sequence>
<evidence type="ECO:0000313" key="3">
    <source>
        <dbReference type="Proteomes" id="UP001151760"/>
    </source>
</evidence>